<dbReference type="InterPro" id="IPR036396">
    <property type="entry name" value="Cyt_P450_sf"/>
</dbReference>
<keyword evidence="4" id="KW-0503">Monooxygenase</keyword>
<keyword evidence="3 4" id="KW-0479">Metal-binding</keyword>
<comment type="similarity">
    <text evidence="2 4">Belongs to the cytochrome P450 family.</text>
</comment>
<sequence length="480" mass="52241">MTALNLLSPHIRTSPARWHTRPDDAASGIVGADDTAGPVPTQIVSASPARLRPRTLRTSLQFALRQGDVLFADAAEHGDVLSYSFPGGPELLAVLCNPAHIKSIMTADPAIAPSATKQSPLRPILGPNSVLTSTGPRHRRQRTLLMPRFHGRSVVAYRSSIENATATRIDTWPVGEQIRLVDLAQQITLDVIMAAVFGLPDGGPTTNAEAALRTSMTRLLKLSTHPVATIAQLTNSFSEEPVGITKVVLRPVDKAIAAVLAERRAEFAATQRDDIAALLLAAVDEDGHPLSDGEIRDELMTLVLAGHETTANTVAWTFERLTRTPSAYHDARDAAAADEDDYLDALLNESMRSRPVVPLVVRELKQAWQFGAHRVNEGTIAAVSILLLHHRDDLYERPFAFEPQRFLGVRPAPHTLMPFGGGNRRCLGATLAMSELEIVVTEILRRVDLAPAEQPAERPRHRNVTMIPREGGLVRATAIR</sequence>
<keyword evidence="4" id="KW-0560">Oxidoreductase</keyword>
<dbReference type="Proteomes" id="UP000001219">
    <property type="component" value="Chromosome"/>
</dbReference>
<dbReference type="HOGENOM" id="CLU_001570_5_1_11"/>
<proteinExistence type="inferred from homology"/>
<dbReference type="PROSITE" id="PS00086">
    <property type="entry name" value="CYTOCHROME_P450"/>
    <property type="match status" value="1"/>
</dbReference>
<feature type="region of interest" description="Disordered" evidence="5">
    <location>
        <begin position="115"/>
        <end position="138"/>
    </location>
</feature>
<dbReference type="PRINTS" id="PR00385">
    <property type="entry name" value="P450"/>
</dbReference>
<reference evidence="6 7" key="2">
    <citation type="journal article" date="2010" name="Stand. Genomic Sci.">
        <title>Complete genome sequence of Gordonia bronchialis type strain (3410).</title>
        <authorList>
            <person name="Ivanova N."/>
            <person name="Sikorski J."/>
            <person name="Jando M."/>
            <person name="Lapidus A."/>
            <person name="Nolan M."/>
            <person name="Lucas S."/>
            <person name="Del Rio T.G."/>
            <person name="Tice H."/>
            <person name="Copeland A."/>
            <person name="Cheng J.F."/>
            <person name="Chen F."/>
            <person name="Bruce D."/>
            <person name="Goodwin L."/>
            <person name="Pitluck S."/>
            <person name="Mavromatis K."/>
            <person name="Ovchinnikova G."/>
            <person name="Pati A."/>
            <person name="Chen A."/>
            <person name="Palaniappan K."/>
            <person name="Land M."/>
            <person name="Hauser L."/>
            <person name="Chang Y.J."/>
            <person name="Jeffries C.D."/>
            <person name="Chain P."/>
            <person name="Saunders E."/>
            <person name="Han C."/>
            <person name="Detter J.C."/>
            <person name="Brettin T."/>
            <person name="Rohde M."/>
            <person name="Goker M."/>
            <person name="Bristow J."/>
            <person name="Eisen J.A."/>
            <person name="Markowitz V."/>
            <person name="Hugenholtz P."/>
            <person name="Klenk H.P."/>
            <person name="Kyrpides N.C."/>
        </authorList>
    </citation>
    <scope>NUCLEOTIDE SEQUENCE [LARGE SCALE GENOMIC DNA]</scope>
    <source>
        <strain evidence="7">ATCC 25592 / DSM 43247 / BCRC 13721 / JCM 3198 / KCTC 3076 / NBRC 16047 / NCTC 10667</strain>
    </source>
</reference>
<dbReference type="STRING" id="526226.Gbro_4677"/>
<dbReference type="AlphaFoldDB" id="D0L853"/>
<dbReference type="SUPFAM" id="SSF48264">
    <property type="entry name" value="Cytochrome P450"/>
    <property type="match status" value="1"/>
</dbReference>
<dbReference type="Pfam" id="PF00067">
    <property type="entry name" value="p450"/>
    <property type="match status" value="1"/>
</dbReference>
<dbReference type="RefSeq" id="WP_012836279.1">
    <property type="nucleotide sequence ID" value="NC_013441.1"/>
</dbReference>
<protein>
    <submittedName>
        <fullName evidence="6">Cytochrome P450</fullName>
    </submittedName>
</protein>
<organism evidence="6 7">
    <name type="scientific">Gordonia bronchialis (strain ATCC 25592 / DSM 43247 / BCRC 13721 / JCM 3198 / KCTC 3076 / NBRC 16047 / NCTC 10667)</name>
    <name type="common">Rhodococcus bronchialis</name>
    <dbReference type="NCBI Taxonomy" id="526226"/>
    <lineage>
        <taxon>Bacteria</taxon>
        <taxon>Bacillati</taxon>
        <taxon>Actinomycetota</taxon>
        <taxon>Actinomycetes</taxon>
        <taxon>Mycobacteriales</taxon>
        <taxon>Gordoniaceae</taxon>
        <taxon>Gordonia</taxon>
    </lineage>
</organism>
<evidence type="ECO:0000313" key="6">
    <source>
        <dbReference type="EMBL" id="ACY23801.1"/>
    </source>
</evidence>
<evidence type="ECO:0000256" key="3">
    <source>
        <dbReference type="PIRSR" id="PIRSR602401-1"/>
    </source>
</evidence>
<dbReference type="PRINTS" id="PR00463">
    <property type="entry name" value="EP450I"/>
</dbReference>
<evidence type="ECO:0000256" key="4">
    <source>
        <dbReference type="RuleBase" id="RU000461"/>
    </source>
</evidence>
<dbReference type="PANTHER" id="PTHR24305:SF166">
    <property type="entry name" value="CYTOCHROME P450 12A4, MITOCHONDRIAL-RELATED"/>
    <property type="match status" value="1"/>
</dbReference>
<evidence type="ECO:0000256" key="2">
    <source>
        <dbReference type="ARBA" id="ARBA00010617"/>
    </source>
</evidence>
<evidence type="ECO:0000256" key="5">
    <source>
        <dbReference type="SAM" id="MobiDB-lite"/>
    </source>
</evidence>
<comment type="cofactor">
    <cofactor evidence="1 3">
        <name>heme</name>
        <dbReference type="ChEBI" id="CHEBI:30413"/>
    </cofactor>
</comment>
<feature type="binding site" description="axial binding residue" evidence="3">
    <location>
        <position position="426"/>
    </location>
    <ligand>
        <name>heme</name>
        <dbReference type="ChEBI" id="CHEBI:30413"/>
    </ligand>
    <ligandPart>
        <name>Fe</name>
        <dbReference type="ChEBI" id="CHEBI:18248"/>
    </ligandPart>
</feature>
<feature type="region of interest" description="Disordered" evidence="5">
    <location>
        <begin position="14"/>
        <end position="39"/>
    </location>
</feature>
<dbReference type="KEGG" id="gbr:Gbro_4677"/>
<dbReference type="InterPro" id="IPR017972">
    <property type="entry name" value="Cyt_P450_CS"/>
</dbReference>
<dbReference type="GO" id="GO:0020037">
    <property type="term" value="F:heme binding"/>
    <property type="evidence" value="ECO:0007669"/>
    <property type="project" value="InterPro"/>
</dbReference>
<reference evidence="7" key="1">
    <citation type="submission" date="2009-10" db="EMBL/GenBank/DDBJ databases">
        <title>The complete chromosome of Gordonia bronchialis DSM 43247.</title>
        <authorList>
            <consortium name="US DOE Joint Genome Institute (JGI-PGF)"/>
            <person name="Lucas S."/>
            <person name="Copeland A."/>
            <person name="Lapidus A."/>
            <person name="Glavina del Rio T."/>
            <person name="Dalin E."/>
            <person name="Tice H."/>
            <person name="Bruce D."/>
            <person name="Goodwin L."/>
            <person name="Pitluck S."/>
            <person name="Kyrpides N."/>
            <person name="Mavromatis K."/>
            <person name="Ivanova N."/>
            <person name="Ovchinnikova G."/>
            <person name="Saunders E."/>
            <person name="Brettin T."/>
            <person name="Detter J.C."/>
            <person name="Han C."/>
            <person name="Larimer F."/>
            <person name="Land M."/>
            <person name="Hauser L."/>
            <person name="Markowitz V."/>
            <person name="Cheng J.-F."/>
            <person name="Hugenholtz P."/>
            <person name="Woyke T."/>
            <person name="Wu D."/>
            <person name="Jando M."/>
            <person name="Schneider S."/>
            <person name="Goeker M."/>
            <person name="Klenk H.-P."/>
            <person name="Eisen J.A."/>
        </authorList>
    </citation>
    <scope>NUCLEOTIDE SEQUENCE [LARGE SCALE GENOMIC DNA]</scope>
    <source>
        <strain evidence="7">ATCC 25592 / DSM 43247 / BCRC 13721 / JCM 3198 / KCTC 3076 / NBRC 16047 / NCTC 10667</strain>
    </source>
</reference>
<dbReference type="InterPro" id="IPR001128">
    <property type="entry name" value="Cyt_P450"/>
</dbReference>
<name>D0L853_GORB4</name>
<dbReference type="CDD" id="cd11053">
    <property type="entry name" value="CYP110-like"/>
    <property type="match status" value="1"/>
</dbReference>
<dbReference type="GO" id="GO:0005506">
    <property type="term" value="F:iron ion binding"/>
    <property type="evidence" value="ECO:0007669"/>
    <property type="project" value="InterPro"/>
</dbReference>
<gene>
    <name evidence="6" type="ordered locus">Gbro_4677</name>
</gene>
<dbReference type="eggNOG" id="COG2124">
    <property type="taxonomic scope" value="Bacteria"/>
</dbReference>
<keyword evidence="3 4" id="KW-0349">Heme</keyword>
<evidence type="ECO:0000256" key="1">
    <source>
        <dbReference type="ARBA" id="ARBA00001971"/>
    </source>
</evidence>
<dbReference type="Gene3D" id="1.10.630.10">
    <property type="entry name" value="Cytochrome P450"/>
    <property type="match status" value="1"/>
</dbReference>
<keyword evidence="7" id="KW-1185">Reference proteome</keyword>
<evidence type="ECO:0000313" key="7">
    <source>
        <dbReference type="Proteomes" id="UP000001219"/>
    </source>
</evidence>
<dbReference type="InterPro" id="IPR050121">
    <property type="entry name" value="Cytochrome_P450_monoxygenase"/>
</dbReference>
<dbReference type="EMBL" id="CP001802">
    <property type="protein sequence ID" value="ACY23801.1"/>
    <property type="molecule type" value="Genomic_DNA"/>
</dbReference>
<dbReference type="InterPro" id="IPR002401">
    <property type="entry name" value="Cyt_P450_E_grp-I"/>
</dbReference>
<accession>D0L853</accession>
<dbReference type="PANTHER" id="PTHR24305">
    <property type="entry name" value="CYTOCHROME P450"/>
    <property type="match status" value="1"/>
</dbReference>
<dbReference type="GO" id="GO:0016705">
    <property type="term" value="F:oxidoreductase activity, acting on paired donors, with incorporation or reduction of molecular oxygen"/>
    <property type="evidence" value="ECO:0007669"/>
    <property type="project" value="InterPro"/>
</dbReference>
<dbReference type="GO" id="GO:0004497">
    <property type="term" value="F:monooxygenase activity"/>
    <property type="evidence" value="ECO:0007669"/>
    <property type="project" value="UniProtKB-KW"/>
</dbReference>
<keyword evidence="3 4" id="KW-0408">Iron</keyword>